<dbReference type="SUPFAM" id="SSF47095">
    <property type="entry name" value="HMG-box"/>
    <property type="match status" value="1"/>
</dbReference>
<protein>
    <submittedName>
        <fullName evidence="6">MAT1-1-3</fullName>
    </submittedName>
</protein>
<feature type="region of interest" description="Disordered" evidence="4">
    <location>
        <begin position="173"/>
        <end position="193"/>
    </location>
</feature>
<dbReference type="PANTHER" id="PTHR10270">
    <property type="entry name" value="SOX TRANSCRIPTION FACTOR"/>
    <property type="match status" value="1"/>
</dbReference>
<dbReference type="GO" id="GO:0001228">
    <property type="term" value="F:DNA-binding transcription activator activity, RNA polymerase II-specific"/>
    <property type="evidence" value="ECO:0007669"/>
    <property type="project" value="TreeGrafter"/>
</dbReference>
<evidence type="ECO:0000259" key="5">
    <source>
        <dbReference type="PROSITE" id="PS50118"/>
    </source>
</evidence>
<dbReference type="GO" id="GO:0000978">
    <property type="term" value="F:RNA polymerase II cis-regulatory region sequence-specific DNA binding"/>
    <property type="evidence" value="ECO:0007669"/>
    <property type="project" value="TreeGrafter"/>
</dbReference>
<dbReference type="Gene3D" id="1.10.30.10">
    <property type="entry name" value="High mobility group box domain"/>
    <property type="match status" value="1"/>
</dbReference>
<evidence type="ECO:0000256" key="1">
    <source>
        <dbReference type="ARBA" id="ARBA00023125"/>
    </source>
</evidence>
<dbReference type="Pfam" id="PF00505">
    <property type="entry name" value="HMG_box"/>
    <property type="match status" value="1"/>
</dbReference>
<gene>
    <name evidence="6" type="primary">MAT1-1-3</name>
</gene>
<dbReference type="InterPro" id="IPR036910">
    <property type="entry name" value="HMG_box_dom_sf"/>
</dbReference>
<keyword evidence="2" id="KW-0804">Transcription</keyword>
<dbReference type="VEuPathDB" id="FungiDB:MAN_02389"/>
<dbReference type="SMART" id="SM00398">
    <property type="entry name" value="HMG"/>
    <property type="match status" value="1"/>
</dbReference>
<evidence type="ECO:0000313" key="6">
    <source>
        <dbReference type="EMBL" id="BAE93596.1"/>
    </source>
</evidence>
<evidence type="ECO:0000256" key="4">
    <source>
        <dbReference type="SAM" id="MobiDB-lite"/>
    </source>
</evidence>
<dbReference type="CDD" id="cd01389">
    <property type="entry name" value="HMG-box_ROX1-like"/>
    <property type="match status" value="1"/>
</dbReference>
<sequence length="193" mass="22282">MRPRIHIQDGAMLDTPVTFVTSEIQGNVHIFIPETFHRNLVEVIASNFSRRVQQSVSVFHDAYRQKFRICPLTPGSAVNPTNYGILLFTCDSSGPKELKAQAKTAEPEDSSSHIPRPRNSWILYRQFKSRELRKDHPGITASELSTLISNLWKNESDGEKAFWQKMAQEEDRMHKEKYPGYKYTTKRNADRSK</sequence>
<organism evidence="6">
    <name type="scientific">Metarhizium anisopliae</name>
    <name type="common">Entomophthora anisopliae</name>
    <dbReference type="NCBI Taxonomy" id="5530"/>
    <lineage>
        <taxon>Eukaryota</taxon>
        <taxon>Fungi</taxon>
        <taxon>Dikarya</taxon>
        <taxon>Ascomycota</taxon>
        <taxon>Pezizomycotina</taxon>
        <taxon>Sordariomycetes</taxon>
        <taxon>Hypocreomycetidae</taxon>
        <taxon>Hypocreales</taxon>
        <taxon>Clavicipitaceae</taxon>
        <taxon>Metarhizium</taxon>
    </lineage>
</organism>
<dbReference type="GO" id="GO:0005634">
    <property type="term" value="C:nucleus"/>
    <property type="evidence" value="ECO:0007669"/>
    <property type="project" value="UniProtKB-UniRule"/>
</dbReference>
<keyword evidence="1 3" id="KW-0238">DNA-binding</keyword>
<accession>Q1MVT1</accession>
<dbReference type="AlphaFoldDB" id="Q1MVT1"/>
<reference evidence="6" key="1">
    <citation type="journal article" date="2006" name="FEMS Microbiol. Lett.">
        <title>Phylogenetic and structural analyses of the mating-type loci in Clavicipitaceae.</title>
        <authorList>
            <person name="Yokoyama E."/>
            <person name="Arakawa M."/>
            <person name="Yamagishi K."/>
            <person name="Hara A."/>
        </authorList>
    </citation>
    <scope>NUCLEOTIDE SEQUENCE</scope>
    <source>
        <strain evidence="6">NBRC 32258</strain>
    </source>
</reference>
<dbReference type="EMBL" id="AB258381">
    <property type="protein sequence ID" value="BAE93596.1"/>
    <property type="molecule type" value="Genomic_DNA"/>
</dbReference>
<feature type="DNA-binding region" description="HMG box" evidence="3">
    <location>
        <begin position="114"/>
        <end position="182"/>
    </location>
</feature>
<feature type="domain" description="HMG box" evidence="5">
    <location>
        <begin position="114"/>
        <end position="182"/>
    </location>
</feature>
<dbReference type="InterPro" id="IPR050140">
    <property type="entry name" value="SRY-related_HMG-box_TF-like"/>
</dbReference>
<dbReference type="InterPro" id="IPR009071">
    <property type="entry name" value="HMG_box_dom"/>
</dbReference>
<dbReference type="PANTHER" id="PTHR10270:SF161">
    <property type="entry name" value="SEX-DETERMINING REGION Y PROTEIN"/>
    <property type="match status" value="1"/>
</dbReference>
<name>Q1MVT1_METAN</name>
<proteinExistence type="predicted"/>
<evidence type="ECO:0000256" key="2">
    <source>
        <dbReference type="ARBA" id="ARBA00023163"/>
    </source>
</evidence>
<dbReference type="GO" id="GO:0030154">
    <property type="term" value="P:cell differentiation"/>
    <property type="evidence" value="ECO:0007669"/>
    <property type="project" value="TreeGrafter"/>
</dbReference>
<evidence type="ECO:0000256" key="3">
    <source>
        <dbReference type="PROSITE-ProRule" id="PRU00267"/>
    </source>
</evidence>
<keyword evidence="3" id="KW-0539">Nucleus</keyword>
<dbReference type="PROSITE" id="PS50118">
    <property type="entry name" value="HMG_BOX_2"/>
    <property type="match status" value="1"/>
</dbReference>